<dbReference type="PROSITE" id="PS50975">
    <property type="entry name" value="ATP_GRASP"/>
    <property type="match status" value="1"/>
</dbReference>
<proteinExistence type="predicted"/>
<dbReference type="GO" id="GO:0016874">
    <property type="term" value="F:ligase activity"/>
    <property type="evidence" value="ECO:0007669"/>
    <property type="project" value="UniProtKB-KW"/>
</dbReference>
<keyword evidence="3 4" id="KW-0067">ATP-binding</keyword>
<dbReference type="GO" id="GO:0046872">
    <property type="term" value="F:metal ion binding"/>
    <property type="evidence" value="ECO:0007669"/>
    <property type="project" value="InterPro"/>
</dbReference>
<evidence type="ECO:0000259" key="5">
    <source>
        <dbReference type="PROSITE" id="PS50975"/>
    </source>
</evidence>
<accession>A0A099D5W6</accession>
<sequence>MIAPNPPTMLFVGGAGNSRLAVDVAEQALGQARRRGLRTHVINQEDTLAATPSVSAAADVVSAVDFTRPGESSRWARERVAAGERFDVVFGVRDIAQEAVAEVSDILGVAGNPTSAVRRVRTKDTCRAALREAGFPQPSWRVCTDAAEARDFLDSSTGPWVIKPRDATGSQGVSRVTGHADLHTALEFLPAGSSFLVEEFVEGAEFSVEGVFLGGVPTVLAVTAKEKISLPYFSEVGHVIPAQLPEFARREMERQVTSALLALGLRYGQFHVELWWTSNGVVLGEFHVRNAGGWIHRMLAHAIPGLEWFGHVYDDARGVPAGGPELTPTRGAAVRFFTPPPGRLISISGWEEVLAHPAVLDAELTVVPGDVLGAPRSFEDRVGQLVVGAETSGQARKIARGLAESVHFEVQPEETPLPADR</sequence>
<gene>
    <name evidence="6" type="ORF">CDG81_10635</name>
    <name evidence="7" type="ORF">IL38_10665</name>
</gene>
<dbReference type="InterPro" id="IPR040570">
    <property type="entry name" value="LAL_C2"/>
</dbReference>
<evidence type="ECO:0000313" key="9">
    <source>
        <dbReference type="Proteomes" id="UP000215043"/>
    </source>
</evidence>
<evidence type="ECO:0000256" key="4">
    <source>
        <dbReference type="PROSITE-ProRule" id="PRU00409"/>
    </source>
</evidence>
<name>A0A099D5W6_9ACTN</name>
<keyword evidence="1 6" id="KW-0436">Ligase</keyword>
<dbReference type="InterPro" id="IPR052032">
    <property type="entry name" value="ATP-dep_AA_Ligase"/>
</dbReference>
<dbReference type="AlphaFoldDB" id="A0A099D5W6"/>
<organism evidence="6 9">
    <name type="scientific">Actinopolyspora erythraea</name>
    <dbReference type="NCBI Taxonomy" id="414996"/>
    <lineage>
        <taxon>Bacteria</taxon>
        <taxon>Bacillati</taxon>
        <taxon>Actinomycetota</taxon>
        <taxon>Actinomycetes</taxon>
        <taxon>Actinopolysporales</taxon>
        <taxon>Actinopolysporaceae</taxon>
        <taxon>Actinopolyspora</taxon>
    </lineage>
</organism>
<evidence type="ECO:0000256" key="1">
    <source>
        <dbReference type="ARBA" id="ARBA00022598"/>
    </source>
</evidence>
<evidence type="ECO:0000313" key="7">
    <source>
        <dbReference type="EMBL" id="KGI81414.1"/>
    </source>
</evidence>
<feature type="domain" description="ATP-grasp" evidence="5">
    <location>
        <begin position="127"/>
        <end position="317"/>
    </location>
</feature>
<protein>
    <submittedName>
        <fullName evidence="6">Carboxylate--amine ligase</fullName>
    </submittedName>
</protein>
<dbReference type="GO" id="GO:0005524">
    <property type="term" value="F:ATP binding"/>
    <property type="evidence" value="ECO:0007669"/>
    <property type="project" value="UniProtKB-UniRule"/>
</dbReference>
<dbReference type="Proteomes" id="UP000029737">
    <property type="component" value="Unassembled WGS sequence"/>
</dbReference>
<dbReference type="Gene3D" id="3.30.470.20">
    <property type="entry name" value="ATP-grasp fold, B domain"/>
    <property type="match status" value="1"/>
</dbReference>
<dbReference type="SUPFAM" id="SSF56059">
    <property type="entry name" value="Glutathione synthetase ATP-binding domain-like"/>
    <property type="match status" value="1"/>
</dbReference>
<dbReference type="RefSeq" id="WP_043573028.1">
    <property type="nucleotide sequence ID" value="NZ_CP022752.1"/>
</dbReference>
<keyword evidence="8" id="KW-1185">Reference proteome</keyword>
<evidence type="ECO:0000313" key="8">
    <source>
        <dbReference type="Proteomes" id="UP000029737"/>
    </source>
</evidence>
<dbReference type="EMBL" id="JPMV01000018">
    <property type="protein sequence ID" value="KGI81414.1"/>
    <property type="molecule type" value="Genomic_DNA"/>
</dbReference>
<dbReference type="Pfam" id="PF18603">
    <property type="entry name" value="LAL_C2"/>
    <property type="match status" value="1"/>
</dbReference>
<keyword evidence="2 4" id="KW-0547">Nucleotide-binding</keyword>
<dbReference type="PANTHER" id="PTHR43585:SF2">
    <property type="entry name" value="ATP-GRASP ENZYME FSQD"/>
    <property type="match status" value="1"/>
</dbReference>
<evidence type="ECO:0000313" key="6">
    <source>
        <dbReference type="EMBL" id="ASU78654.1"/>
    </source>
</evidence>
<dbReference type="HOGENOM" id="CLU_029016_6_3_11"/>
<dbReference type="Pfam" id="PF13535">
    <property type="entry name" value="ATP-grasp_4"/>
    <property type="match status" value="1"/>
</dbReference>
<reference evidence="7 8" key="1">
    <citation type="journal article" date="2014" name="PLoS ONE">
        <title>Identification and Characterization of a New Erythromycin Biosynthetic Gene Cluster in Actinopolyspora erythraea YIM90600, a Novel Erythronolide-Producing Halophilic Actinomycete Isolated from Salt Field.</title>
        <authorList>
            <person name="Chen D."/>
            <person name="Feng J."/>
            <person name="Huang L."/>
            <person name="Zhang Q."/>
            <person name="Wu J."/>
            <person name="Zhu X."/>
            <person name="Duan Y."/>
            <person name="Xu Z."/>
        </authorList>
    </citation>
    <scope>NUCLEOTIDE SEQUENCE [LARGE SCALE GENOMIC DNA]</scope>
    <source>
        <strain evidence="7 8">YIM90600</strain>
    </source>
</reference>
<evidence type="ECO:0000256" key="2">
    <source>
        <dbReference type="ARBA" id="ARBA00022741"/>
    </source>
</evidence>
<dbReference type="InterPro" id="IPR011761">
    <property type="entry name" value="ATP-grasp"/>
</dbReference>
<reference evidence="6 9" key="2">
    <citation type="submission" date="2017-08" db="EMBL/GenBank/DDBJ databases">
        <title>The complete genome sequence of moderately halophilic actinomycete Actinopolyspora erythraea YIM 90600, the producer of novel erythromycin, novel actinopolysporins A-C and tubercidin.</title>
        <authorList>
            <person name="Yin M."/>
            <person name="Tang S."/>
        </authorList>
    </citation>
    <scope>NUCLEOTIDE SEQUENCE [LARGE SCALE GENOMIC DNA]</scope>
    <source>
        <strain evidence="6 9">YIM 90600</strain>
    </source>
</reference>
<dbReference type="eggNOG" id="COG0189">
    <property type="taxonomic scope" value="Bacteria"/>
</dbReference>
<dbReference type="EMBL" id="CP022752">
    <property type="protein sequence ID" value="ASU78654.1"/>
    <property type="molecule type" value="Genomic_DNA"/>
</dbReference>
<dbReference type="KEGG" id="aey:CDG81_10635"/>
<dbReference type="PANTHER" id="PTHR43585">
    <property type="entry name" value="FUMIPYRROLE BIOSYNTHESIS PROTEIN C"/>
    <property type="match status" value="1"/>
</dbReference>
<evidence type="ECO:0000256" key="3">
    <source>
        <dbReference type="ARBA" id="ARBA00022840"/>
    </source>
</evidence>
<dbReference type="Proteomes" id="UP000215043">
    <property type="component" value="Chromosome"/>
</dbReference>
<dbReference type="SMART" id="SM01209">
    <property type="entry name" value="GARS_A"/>
    <property type="match status" value="1"/>
</dbReference>
<dbReference type="OrthoDB" id="3852819at2"/>